<dbReference type="STRING" id="1192197.JBW_00199"/>
<dbReference type="InterPro" id="IPR004669">
    <property type="entry name" value="C4_dicarb_anaerob_car"/>
</dbReference>
<feature type="transmembrane region" description="Helical" evidence="8">
    <location>
        <begin position="272"/>
        <end position="291"/>
    </location>
</feature>
<evidence type="ECO:0000256" key="7">
    <source>
        <dbReference type="ARBA" id="ARBA00023136"/>
    </source>
</evidence>
<evidence type="ECO:0000256" key="5">
    <source>
        <dbReference type="ARBA" id="ARBA00022692"/>
    </source>
</evidence>
<accession>I8TMG6</accession>
<dbReference type="RefSeq" id="WP_007961157.1">
    <property type="nucleotide sequence ID" value="NZ_CP010978.1"/>
</dbReference>
<dbReference type="NCBIfam" id="NF037994">
    <property type="entry name" value="DcuC_1"/>
    <property type="match status" value="1"/>
</dbReference>
<dbReference type="GO" id="GO:0005886">
    <property type="term" value="C:plasma membrane"/>
    <property type="evidence" value="ECO:0007669"/>
    <property type="project" value="UniProtKB-SubCell"/>
</dbReference>
<comment type="subcellular location">
    <subcellularLocation>
        <location evidence="1">Cell membrane</location>
        <topology evidence="1">Multi-pass membrane protein</topology>
    </subcellularLocation>
</comment>
<reference evidence="10" key="2">
    <citation type="submission" date="2015-02" db="EMBL/GenBank/DDBJ databases">
        <title>Complete Genome Sequence of Pelosinus fermentans JBW45.</title>
        <authorList>
            <person name="De Leon K.B."/>
            <person name="Utturkar S.M."/>
            <person name="Camilleri L.B."/>
            <person name="Arkin A.P."/>
            <person name="Fields M.W."/>
            <person name="Brown S.D."/>
            <person name="Wall J.D."/>
        </authorList>
    </citation>
    <scope>NUCLEOTIDE SEQUENCE [LARGE SCALE GENOMIC DNA]</scope>
    <source>
        <strain evidence="10">JBW45</strain>
    </source>
</reference>
<dbReference type="EMBL" id="CP010978">
    <property type="protein sequence ID" value="AJQ25551.1"/>
    <property type="molecule type" value="Genomic_DNA"/>
</dbReference>
<dbReference type="PANTHER" id="PTHR42002:SF2">
    <property type="entry name" value="ANAEROBIC C4-DICARBOXYLATE TRANSPORTER DCUC-RELATED"/>
    <property type="match status" value="1"/>
</dbReference>
<keyword evidence="4" id="KW-1003">Cell membrane</keyword>
<feature type="transmembrane region" description="Helical" evidence="8">
    <location>
        <begin position="136"/>
        <end position="153"/>
    </location>
</feature>
<feature type="transmembrane region" description="Helical" evidence="8">
    <location>
        <begin position="110"/>
        <end position="130"/>
    </location>
</feature>
<feature type="transmembrane region" description="Helical" evidence="8">
    <location>
        <begin position="303"/>
        <end position="326"/>
    </location>
</feature>
<dbReference type="AlphaFoldDB" id="I8TMG6"/>
<dbReference type="OrthoDB" id="1674075at2"/>
<keyword evidence="3" id="KW-0813">Transport</keyword>
<comment type="similarity">
    <text evidence="2">Belongs to the DcuC/DcuD transporter (TC 2.A.61) family.</text>
</comment>
<evidence type="ECO:0000256" key="8">
    <source>
        <dbReference type="SAM" id="Phobius"/>
    </source>
</evidence>
<feature type="transmembrane region" description="Helical" evidence="8">
    <location>
        <begin position="67"/>
        <end position="89"/>
    </location>
</feature>
<keyword evidence="7 8" id="KW-0472">Membrane</keyword>
<sequence>MALLFTLIVTIIVGYLVFKNYKAQTVLLLGGIVLMAGAIVLGTGQILPAKSSTGLPWFDIYEFIKNTFSSTTASLGLMIMAVAGFARYMEEIGASKVLVKLAVKPLSKIHAPYLVLSATYILGQILALFIPSASGLGVLLMVTVYPILISLGVSKLSAVAAIGTTQSLDIGPASGNSVLSAKNAGIDIATYFTDYQIPVGICIVVVVAVLHYLVQQWFDKKSGHIVEKSELLLADVSKDAYPPLIYAILPIIPLGLILTFSKIGITTIKMDVVTAMLISISISMLFEYIRYRDAKKIFSSIQVFFDGMGVQFATVITLIVAGQAFAEGLIKIGAIDTLILFAQSSGLGGTAMVVVMTAIIAGSAILMGSGNAPFFAFAALAPTVAAKMSLNAVQMLLPMQFAASIARSVSPITAVIVAVSGIAKVSPFDVVKRTAIPMAGAMIVNLIATFLLVK</sequence>
<evidence type="ECO:0000256" key="2">
    <source>
        <dbReference type="ARBA" id="ARBA00005275"/>
    </source>
</evidence>
<evidence type="ECO:0000256" key="3">
    <source>
        <dbReference type="ARBA" id="ARBA00022448"/>
    </source>
</evidence>
<feature type="transmembrane region" description="Helical" evidence="8">
    <location>
        <begin position="338"/>
        <end position="366"/>
    </location>
</feature>
<evidence type="ECO:0000256" key="6">
    <source>
        <dbReference type="ARBA" id="ARBA00022989"/>
    </source>
</evidence>
<organism evidence="9 10">
    <name type="scientific">Pelosinus fermentans JBW45</name>
    <dbReference type="NCBI Taxonomy" id="1192197"/>
    <lineage>
        <taxon>Bacteria</taxon>
        <taxon>Bacillati</taxon>
        <taxon>Bacillota</taxon>
        <taxon>Negativicutes</taxon>
        <taxon>Selenomonadales</taxon>
        <taxon>Sporomusaceae</taxon>
        <taxon>Pelosinus</taxon>
    </lineage>
</organism>
<dbReference type="HOGENOM" id="CLU_030262_3_2_9"/>
<proteinExistence type="inferred from homology"/>
<protein>
    <submittedName>
        <fullName evidence="9">Anaerobic c4-dicarboxylate antiporter, DcuC family</fullName>
    </submittedName>
</protein>
<feature type="transmembrane region" description="Helical" evidence="8">
    <location>
        <begin position="372"/>
        <end position="393"/>
    </location>
</feature>
<dbReference type="Proteomes" id="UP000005361">
    <property type="component" value="Chromosome"/>
</dbReference>
<feature type="transmembrane region" description="Helical" evidence="8">
    <location>
        <begin position="26"/>
        <end position="47"/>
    </location>
</feature>
<evidence type="ECO:0000256" key="4">
    <source>
        <dbReference type="ARBA" id="ARBA00022475"/>
    </source>
</evidence>
<dbReference type="GO" id="GO:0015556">
    <property type="term" value="F:C4-dicarboxylate transmembrane transporter activity"/>
    <property type="evidence" value="ECO:0007669"/>
    <property type="project" value="InterPro"/>
</dbReference>
<evidence type="ECO:0000313" key="9">
    <source>
        <dbReference type="EMBL" id="AJQ25551.1"/>
    </source>
</evidence>
<keyword evidence="5 8" id="KW-0812">Transmembrane</keyword>
<reference evidence="9 10" key="1">
    <citation type="journal article" date="2015" name="Genome Announc.">
        <title>Complete Genome Sequence of Pelosinus fermentans JBW45, a Member of a Remarkably Competitive Group of Negativicutes in the Firmicutes Phylum.</title>
        <authorList>
            <person name="De Leon K.B."/>
            <person name="Utturkar S.M."/>
            <person name="Camilleri L.B."/>
            <person name="Elias D.A."/>
            <person name="Arkin A.P."/>
            <person name="Fields M.W."/>
            <person name="Brown S.D."/>
            <person name="Wall J.D."/>
        </authorList>
    </citation>
    <scope>NUCLEOTIDE SEQUENCE [LARGE SCALE GENOMIC DNA]</scope>
    <source>
        <strain evidence="9 10">JBW45</strain>
    </source>
</reference>
<dbReference type="KEGG" id="pft:JBW_00199"/>
<evidence type="ECO:0000313" key="10">
    <source>
        <dbReference type="Proteomes" id="UP000005361"/>
    </source>
</evidence>
<dbReference type="PANTHER" id="PTHR42002">
    <property type="entry name" value="ANAEROBIC C4-DICARBOXYLATE TRANSPORTER DCUC-RELATED"/>
    <property type="match status" value="1"/>
</dbReference>
<name>I8TMG6_9FIRM</name>
<gene>
    <name evidence="9" type="ORF">JBW_00199</name>
</gene>
<feature type="transmembrane region" description="Helical" evidence="8">
    <location>
        <begin position="435"/>
        <end position="453"/>
    </location>
</feature>
<dbReference type="Pfam" id="PF03606">
    <property type="entry name" value="DcuC"/>
    <property type="match status" value="1"/>
</dbReference>
<keyword evidence="6 8" id="KW-1133">Transmembrane helix</keyword>
<feature type="transmembrane region" description="Helical" evidence="8">
    <location>
        <begin position="240"/>
        <end position="260"/>
    </location>
</feature>
<dbReference type="InterPro" id="IPR018385">
    <property type="entry name" value="C4_dicarb_anaerob_car-like"/>
</dbReference>
<feature type="transmembrane region" description="Helical" evidence="8">
    <location>
        <begin position="195"/>
        <end position="214"/>
    </location>
</feature>
<dbReference type="NCBIfam" id="TIGR00771">
    <property type="entry name" value="DcuC"/>
    <property type="match status" value="1"/>
</dbReference>
<evidence type="ECO:0000256" key="1">
    <source>
        <dbReference type="ARBA" id="ARBA00004651"/>
    </source>
</evidence>
<feature type="transmembrane region" description="Helical" evidence="8">
    <location>
        <begin position="405"/>
        <end position="423"/>
    </location>
</feature>